<reference evidence="17" key="1">
    <citation type="submission" date="2019-12" db="EMBL/GenBank/DDBJ databases">
        <authorList>
            <person name="zhang j."/>
            <person name="sun C.M."/>
        </authorList>
    </citation>
    <scope>NUCLEOTIDE SEQUENCE</scope>
    <source>
        <strain evidence="17">NS-1</strain>
    </source>
</reference>
<dbReference type="GO" id="GO:0008765">
    <property type="term" value="F:UDP-N-acetylmuramoylalanyl-D-glutamate-2,6-diaminopimelate ligase activity"/>
    <property type="evidence" value="ECO:0007669"/>
    <property type="project" value="UniProtKB-UniRule"/>
</dbReference>
<dbReference type="PANTHER" id="PTHR23135:SF4">
    <property type="entry name" value="UDP-N-ACETYLMURAMOYL-L-ALANYL-D-GLUTAMATE--2,6-DIAMINOPIMELATE LIGASE MURE HOMOLOG, CHLOROPLASTIC"/>
    <property type="match status" value="1"/>
</dbReference>
<accession>A0A8A7KGM9</accession>
<dbReference type="EMBL" id="CP046640">
    <property type="protein sequence ID" value="QTL98037.1"/>
    <property type="molecule type" value="Genomic_DNA"/>
</dbReference>
<keyword evidence="8 12" id="KW-0133">Cell shape</keyword>
<evidence type="ECO:0000259" key="16">
    <source>
        <dbReference type="Pfam" id="PF08245"/>
    </source>
</evidence>
<evidence type="ECO:0000256" key="5">
    <source>
        <dbReference type="ARBA" id="ARBA00022618"/>
    </source>
</evidence>
<keyword evidence="12" id="KW-0460">Magnesium</keyword>
<dbReference type="UniPathway" id="UPA00219"/>
<dbReference type="InterPro" id="IPR013221">
    <property type="entry name" value="Mur_ligase_cen"/>
</dbReference>
<dbReference type="GO" id="GO:0005737">
    <property type="term" value="C:cytoplasm"/>
    <property type="evidence" value="ECO:0007669"/>
    <property type="project" value="UniProtKB-SubCell"/>
</dbReference>
<dbReference type="Gene3D" id="3.40.1390.10">
    <property type="entry name" value="MurE/MurF, N-terminal domain"/>
    <property type="match status" value="1"/>
</dbReference>
<keyword evidence="3 12" id="KW-0963">Cytoplasm</keyword>
<dbReference type="SUPFAM" id="SSF63418">
    <property type="entry name" value="MurE/MurF N-terminal domain"/>
    <property type="match status" value="1"/>
</dbReference>
<dbReference type="GO" id="GO:0000287">
    <property type="term" value="F:magnesium ion binding"/>
    <property type="evidence" value="ECO:0007669"/>
    <property type="project" value="UniProtKB-UniRule"/>
</dbReference>
<feature type="domain" description="Mur ligase N-terminal catalytic" evidence="14">
    <location>
        <begin position="22"/>
        <end position="97"/>
    </location>
</feature>
<keyword evidence="4 12" id="KW-0436">Ligase</keyword>
<evidence type="ECO:0000313" key="18">
    <source>
        <dbReference type="Proteomes" id="UP000665020"/>
    </source>
</evidence>
<dbReference type="Gene3D" id="3.40.1190.10">
    <property type="entry name" value="Mur-like, catalytic domain"/>
    <property type="match status" value="1"/>
</dbReference>
<dbReference type="InterPro" id="IPR005761">
    <property type="entry name" value="UDP-N-AcMur-Glu-dNH2Pim_ligase"/>
</dbReference>
<comment type="pathway">
    <text evidence="1 12 13">Cell wall biogenesis; peptidoglycan biosynthesis.</text>
</comment>
<evidence type="ECO:0000259" key="15">
    <source>
        <dbReference type="Pfam" id="PF02875"/>
    </source>
</evidence>
<dbReference type="RefSeq" id="WP_230869627.1">
    <property type="nucleotide sequence ID" value="NZ_CP046640.1"/>
</dbReference>
<dbReference type="NCBIfam" id="TIGR01085">
    <property type="entry name" value="murE"/>
    <property type="match status" value="1"/>
</dbReference>
<evidence type="ECO:0000256" key="6">
    <source>
        <dbReference type="ARBA" id="ARBA00022741"/>
    </source>
</evidence>
<sequence length="492" mass="54351">MKIKELLVNVQVEKITGDENIEISGMVYDSRQAKQGDLFICIDGFRYDGHNFIPKAVQNGVCAVVIEREVDEYIQGITYIRVKSSREAMASLAASFYNYPLDKLQLIGVTGTNGKTTTTYLIKSILEQAGLKTGLIGTIKNIIADKTLPATRTTPESLDLYQLYDKMLKEGITHVVMEVSSHALDLKRVKGMEFAAAVFTNITQDHLDYHKSIEEYLKAKCSLFKQLTDQGTAIINIDDNYSNQVIESASARVISYGINKKADLSAEDIQLSPKGASFLIRGRKNIPLSINLTGEFNVYNTLAAVGVAVAFDIDDDSIKRGLEGIPGVAGRFELINESQGFSVVVDYAHTPDGMENVLKTALEFVKGKIIVVFGCGGDRDEGKRPLMGKMAASYGDYAVLTSDNPRSEDPLTILAAVEKGVLDYDSETPYIVLPDRREAIFHAITRACANDMVIIFGKGHETYQIFKDKTISFDDREVAREAIKEKMADDKK</sequence>
<dbReference type="AlphaFoldDB" id="A0A8A7KGM9"/>
<dbReference type="InterPro" id="IPR036565">
    <property type="entry name" value="Mur-like_cat_sf"/>
</dbReference>
<dbReference type="GO" id="GO:0051301">
    <property type="term" value="P:cell division"/>
    <property type="evidence" value="ECO:0007669"/>
    <property type="project" value="UniProtKB-KW"/>
</dbReference>
<dbReference type="GO" id="GO:0009252">
    <property type="term" value="P:peptidoglycan biosynthetic process"/>
    <property type="evidence" value="ECO:0007669"/>
    <property type="project" value="UniProtKB-UniRule"/>
</dbReference>
<evidence type="ECO:0000256" key="9">
    <source>
        <dbReference type="ARBA" id="ARBA00022984"/>
    </source>
</evidence>
<dbReference type="InterPro" id="IPR018109">
    <property type="entry name" value="Folylpolyglutamate_synth_CS"/>
</dbReference>
<feature type="binding site" evidence="12">
    <location>
        <position position="188"/>
    </location>
    <ligand>
        <name>UDP-N-acetyl-alpha-D-muramoyl-L-alanyl-D-glutamate</name>
        <dbReference type="ChEBI" id="CHEBI:83900"/>
    </ligand>
</feature>
<feature type="domain" description="Mur ligase central" evidence="16">
    <location>
        <begin position="109"/>
        <end position="308"/>
    </location>
</feature>
<feature type="binding site" evidence="12">
    <location>
        <begin position="111"/>
        <end position="117"/>
    </location>
    <ligand>
        <name>ATP</name>
        <dbReference type="ChEBI" id="CHEBI:30616"/>
    </ligand>
</feature>
<dbReference type="Gene3D" id="3.90.190.20">
    <property type="entry name" value="Mur ligase, C-terminal domain"/>
    <property type="match status" value="1"/>
</dbReference>
<dbReference type="Pfam" id="PF01225">
    <property type="entry name" value="Mur_ligase"/>
    <property type="match status" value="1"/>
</dbReference>
<keyword evidence="9 12" id="KW-0573">Peptidoglycan synthesis</keyword>
<evidence type="ECO:0000256" key="13">
    <source>
        <dbReference type="RuleBase" id="RU004135"/>
    </source>
</evidence>
<feature type="binding site" evidence="12">
    <location>
        <begin position="403"/>
        <end position="406"/>
    </location>
    <ligand>
        <name>meso-2,6-diaminopimelate</name>
        <dbReference type="ChEBI" id="CHEBI:57791"/>
    </ligand>
</feature>
<dbReference type="NCBIfam" id="NF001126">
    <property type="entry name" value="PRK00139.1-4"/>
    <property type="match status" value="1"/>
</dbReference>
<proteinExistence type="inferred from homology"/>
<comment type="PTM">
    <text evidence="12">Carboxylation is probably crucial for Mg(2+) binding and, consequently, for the gamma-phosphate positioning of ATP.</text>
</comment>
<keyword evidence="11 12" id="KW-0961">Cell wall biogenesis/degradation</keyword>
<dbReference type="GO" id="GO:0004326">
    <property type="term" value="F:tetrahydrofolylpolyglutamate synthase activity"/>
    <property type="evidence" value="ECO:0007669"/>
    <property type="project" value="InterPro"/>
</dbReference>
<dbReference type="Proteomes" id="UP000665020">
    <property type="component" value="Chromosome"/>
</dbReference>
<dbReference type="GO" id="GO:0071555">
    <property type="term" value="P:cell wall organization"/>
    <property type="evidence" value="ECO:0007669"/>
    <property type="project" value="UniProtKB-KW"/>
</dbReference>
<keyword evidence="7 12" id="KW-0067">ATP-binding</keyword>
<dbReference type="PANTHER" id="PTHR23135">
    <property type="entry name" value="MUR LIGASE FAMILY MEMBER"/>
    <property type="match status" value="1"/>
</dbReference>
<feature type="binding site" evidence="12">
    <location>
        <position position="180"/>
    </location>
    <ligand>
        <name>UDP-N-acetyl-alpha-D-muramoyl-L-alanyl-D-glutamate</name>
        <dbReference type="ChEBI" id="CHEBI:83900"/>
    </ligand>
</feature>
<evidence type="ECO:0000256" key="3">
    <source>
        <dbReference type="ARBA" id="ARBA00022490"/>
    </source>
</evidence>
<name>A0A8A7KGM9_9FIRM</name>
<comment type="function">
    <text evidence="12">Catalyzes the addition of meso-diaminopimelic acid to the nucleotide precursor UDP-N-acetylmuramoyl-L-alanyl-D-glutamate (UMAG) in the biosynthesis of bacterial cell-wall peptidoglycan.</text>
</comment>
<feature type="binding site" evidence="12">
    <location>
        <position position="30"/>
    </location>
    <ligand>
        <name>UDP-N-acetyl-alpha-D-muramoyl-L-alanyl-D-glutamate</name>
        <dbReference type="ChEBI" id="CHEBI:83900"/>
    </ligand>
</feature>
<dbReference type="Pfam" id="PF02875">
    <property type="entry name" value="Mur_ligase_C"/>
    <property type="match status" value="1"/>
</dbReference>
<evidence type="ECO:0000256" key="2">
    <source>
        <dbReference type="ARBA" id="ARBA00005898"/>
    </source>
</evidence>
<dbReference type="SUPFAM" id="SSF53244">
    <property type="entry name" value="MurD-like peptide ligases, peptide-binding domain"/>
    <property type="match status" value="1"/>
</dbReference>
<dbReference type="KEGG" id="ifn:GM661_08645"/>
<keyword evidence="10 12" id="KW-0131">Cell cycle</keyword>
<comment type="caution">
    <text evidence="12">Lacks conserved residue(s) required for the propagation of feature annotation.</text>
</comment>
<feature type="binding site" evidence="12">
    <location>
        <position position="457"/>
    </location>
    <ligand>
        <name>meso-2,6-diaminopimelate</name>
        <dbReference type="ChEBI" id="CHEBI:57791"/>
    </ligand>
</feature>
<dbReference type="GO" id="GO:0008360">
    <property type="term" value="P:regulation of cell shape"/>
    <property type="evidence" value="ECO:0007669"/>
    <property type="project" value="UniProtKB-KW"/>
</dbReference>
<evidence type="ECO:0000256" key="8">
    <source>
        <dbReference type="ARBA" id="ARBA00022960"/>
    </source>
</evidence>
<evidence type="ECO:0000256" key="12">
    <source>
        <dbReference type="HAMAP-Rule" id="MF_00208"/>
    </source>
</evidence>
<feature type="binding site" evidence="12">
    <location>
        <position position="461"/>
    </location>
    <ligand>
        <name>meso-2,6-diaminopimelate</name>
        <dbReference type="ChEBI" id="CHEBI:57791"/>
    </ligand>
</feature>
<dbReference type="InterPro" id="IPR035911">
    <property type="entry name" value="MurE/MurF_N"/>
</dbReference>
<keyword evidence="18" id="KW-1185">Reference proteome</keyword>
<evidence type="ECO:0000256" key="10">
    <source>
        <dbReference type="ARBA" id="ARBA00023306"/>
    </source>
</evidence>
<dbReference type="PROSITE" id="PS01011">
    <property type="entry name" value="FOLYLPOLYGLU_SYNT_1"/>
    <property type="match status" value="1"/>
</dbReference>
<dbReference type="SUPFAM" id="SSF53623">
    <property type="entry name" value="MurD-like peptide ligases, catalytic domain"/>
    <property type="match status" value="1"/>
</dbReference>
<feature type="short sequence motif" description="Meso-diaminopimelate recognition motif" evidence="12">
    <location>
        <begin position="403"/>
        <end position="406"/>
    </location>
</feature>
<evidence type="ECO:0000256" key="11">
    <source>
        <dbReference type="ARBA" id="ARBA00023316"/>
    </source>
</evidence>
<dbReference type="Pfam" id="PF08245">
    <property type="entry name" value="Mur_ligase_M"/>
    <property type="match status" value="1"/>
</dbReference>
<evidence type="ECO:0000259" key="14">
    <source>
        <dbReference type="Pfam" id="PF01225"/>
    </source>
</evidence>
<dbReference type="NCBIfam" id="NF001124">
    <property type="entry name" value="PRK00139.1-2"/>
    <property type="match status" value="1"/>
</dbReference>
<feature type="binding site" evidence="12">
    <location>
        <begin position="153"/>
        <end position="154"/>
    </location>
    <ligand>
        <name>UDP-N-acetyl-alpha-D-muramoyl-L-alanyl-D-glutamate</name>
        <dbReference type="ChEBI" id="CHEBI:83900"/>
    </ligand>
</feature>
<dbReference type="EC" id="6.3.2.13" evidence="12"/>
<dbReference type="GO" id="GO:0005524">
    <property type="term" value="F:ATP binding"/>
    <property type="evidence" value="ECO:0007669"/>
    <property type="project" value="UniProtKB-UniRule"/>
</dbReference>
<comment type="similarity">
    <text evidence="2 12">Belongs to the MurCDEF family. MurE subfamily.</text>
</comment>
<comment type="subcellular location">
    <subcellularLocation>
        <location evidence="12 13">Cytoplasm</location>
    </subcellularLocation>
</comment>
<feature type="domain" description="Mur ligase C-terminal" evidence="15">
    <location>
        <begin position="330"/>
        <end position="459"/>
    </location>
</feature>
<evidence type="ECO:0000256" key="1">
    <source>
        <dbReference type="ARBA" id="ARBA00004752"/>
    </source>
</evidence>
<gene>
    <name evidence="12" type="primary">murE</name>
    <name evidence="17" type="ORF">GM661_08645</name>
</gene>
<evidence type="ECO:0000313" key="17">
    <source>
        <dbReference type="EMBL" id="QTL98037.1"/>
    </source>
</evidence>
<organism evidence="17 18">
    <name type="scientific">Iocasia fonsfrigidae</name>
    <dbReference type="NCBI Taxonomy" id="2682810"/>
    <lineage>
        <taxon>Bacteria</taxon>
        <taxon>Bacillati</taxon>
        <taxon>Bacillota</taxon>
        <taxon>Clostridia</taxon>
        <taxon>Halanaerobiales</taxon>
        <taxon>Halanaerobiaceae</taxon>
        <taxon>Iocasia</taxon>
    </lineage>
</organism>
<feature type="modified residue" description="N6-carboxylysine" evidence="12">
    <location>
        <position position="220"/>
    </location>
</feature>
<keyword evidence="5 12" id="KW-0132">Cell division</keyword>
<dbReference type="HAMAP" id="MF_00208">
    <property type="entry name" value="MurE"/>
    <property type="match status" value="1"/>
</dbReference>
<comment type="catalytic activity">
    <reaction evidence="12">
        <text>UDP-N-acetyl-alpha-D-muramoyl-L-alanyl-D-glutamate + meso-2,6-diaminopimelate + ATP = UDP-N-acetyl-alpha-D-muramoyl-L-alanyl-gamma-D-glutamyl-meso-2,6-diaminopimelate + ADP + phosphate + H(+)</text>
        <dbReference type="Rhea" id="RHEA:23676"/>
        <dbReference type="ChEBI" id="CHEBI:15378"/>
        <dbReference type="ChEBI" id="CHEBI:30616"/>
        <dbReference type="ChEBI" id="CHEBI:43474"/>
        <dbReference type="ChEBI" id="CHEBI:57791"/>
        <dbReference type="ChEBI" id="CHEBI:83900"/>
        <dbReference type="ChEBI" id="CHEBI:83905"/>
        <dbReference type="ChEBI" id="CHEBI:456216"/>
        <dbReference type="EC" id="6.3.2.13"/>
    </reaction>
</comment>
<feature type="binding site" evidence="12">
    <location>
        <position position="379"/>
    </location>
    <ligand>
        <name>meso-2,6-diaminopimelate</name>
        <dbReference type="ChEBI" id="CHEBI:57791"/>
    </ligand>
</feature>
<keyword evidence="6 12" id="KW-0547">Nucleotide-binding</keyword>
<comment type="cofactor">
    <cofactor evidence="12">
        <name>Mg(2+)</name>
        <dbReference type="ChEBI" id="CHEBI:18420"/>
    </cofactor>
</comment>
<evidence type="ECO:0000256" key="7">
    <source>
        <dbReference type="ARBA" id="ARBA00022840"/>
    </source>
</evidence>
<dbReference type="InterPro" id="IPR036615">
    <property type="entry name" value="Mur_ligase_C_dom_sf"/>
</dbReference>
<dbReference type="InterPro" id="IPR000713">
    <property type="entry name" value="Mur_ligase_N"/>
</dbReference>
<protein>
    <recommendedName>
        <fullName evidence="12">UDP-N-acetylmuramoyl-L-alanyl-D-glutamate--2,6-diaminopimelate ligase</fullName>
        <ecNumber evidence="12">6.3.2.13</ecNumber>
    </recommendedName>
    <alternativeName>
        <fullName evidence="12">Meso-A2pm-adding enzyme</fullName>
    </alternativeName>
    <alternativeName>
        <fullName evidence="12">Meso-diaminopimelate-adding enzyme</fullName>
    </alternativeName>
    <alternativeName>
        <fullName evidence="12">UDP-MurNAc-L-Ala-D-Glu:meso-diaminopimelate ligase</fullName>
    </alternativeName>
    <alternativeName>
        <fullName evidence="12">UDP-MurNAc-tripeptide synthetase</fullName>
    </alternativeName>
    <alternativeName>
        <fullName evidence="12">UDP-N-acetylmuramyl-tripeptide synthetase</fullName>
    </alternativeName>
</protein>
<dbReference type="InterPro" id="IPR004101">
    <property type="entry name" value="Mur_ligase_C"/>
</dbReference>
<evidence type="ECO:0000256" key="4">
    <source>
        <dbReference type="ARBA" id="ARBA00022598"/>
    </source>
</evidence>